<comment type="caution">
    <text evidence="2">The sequence shown here is derived from an EMBL/GenBank/DDBJ whole genome shotgun (WGS) entry which is preliminary data.</text>
</comment>
<proteinExistence type="predicted"/>
<gene>
    <name evidence="2" type="ORF">COLO4_23234</name>
</gene>
<dbReference type="EMBL" id="AWUE01018173">
    <property type="protein sequence ID" value="OMO82127.1"/>
    <property type="molecule type" value="Genomic_DNA"/>
</dbReference>
<organism evidence="2 3">
    <name type="scientific">Corchorus olitorius</name>
    <dbReference type="NCBI Taxonomy" id="93759"/>
    <lineage>
        <taxon>Eukaryota</taxon>
        <taxon>Viridiplantae</taxon>
        <taxon>Streptophyta</taxon>
        <taxon>Embryophyta</taxon>
        <taxon>Tracheophyta</taxon>
        <taxon>Spermatophyta</taxon>
        <taxon>Magnoliopsida</taxon>
        <taxon>eudicotyledons</taxon>
        <taxon>Gunneridae</taxon>
        <taxon>Pentapetalae</taxon>
        <taxon>rosids</taxon>
        <taxon>malvids</taxon>
        <taxon>Malvales</taxon>
        <taxon>Malvaceae</taxon>
        <taxon>Grewioideae</taxon>
        <taxon>Apeibeae</taxon>
        <taxon>Corchorus</taxon>
    </lineage>
</organism>
<name>A0A1R3IHQ8_9ROSI</name>
<evidence type="ECO:0000313" key="3">
    <source>
        <dbReference type="Proteomes" id="UP000187203"/>
    </source>
</evidence>
<sequence length="33" mass="3455">MRYSNSTPRVSVYPALGGGPGMLGGADMLSQRK</sequence>
<keyword evidence="3" id="KW-1185">Reference proteome</keyword>
<dbReference type="AlphaFoldDB" id="A0A1R3IHQ8"/>
<dbReference type="Proteomes" id="UP000187203">
    <property type="component" value="Unassembled WGS sequence"/>
</dbReference>
<reference evidence="3" key="1">
    <citation type="submission" date="2013-09" db="EMBL/GenBank/DDBJ databases">
        <title>Corchorus olitorius genome sequencing.</title>
        <authorList>
            <person name="Alam M."/>
            <person name="Haque M.S."/>
            <person name="Islam M.S."/>
            <person name="Emdad E.M."/>
            <person name="Islam M.M."/>
            <person name="Ahmed B."/>
            <person name="Halim A."/>
            <person name="Hossen Q.M.M."/>
            <person name="Hossain M.Z."/>
            <person name="Ahmed R."/>
            <person name="Khan M.M."/>
            <person name="Islam R."/>
            <person name="Rashid M.M."/>
            <person name="Khan S.A."/>
            <person name="Rahman M.S."/>
            <person name="Alam M."/>
            <person name="Yahiya A.S."/>
            <person name="Khan M.S."/>
            <person name="Azam M.S."/>
            <person name="Haque T."/>
            <person name="Lashkar M.Z.H."/>
            <person name="Akhand A.I."/>
            <person name="Morshed G."/>
            <person name="Roy S."/>
            <person name="Uddin K.S."/>
            <person name="Rabeya T."/>
            <person name="Hossain A.S."/>
            <person name="Chowdhury A."/>
            <person name="Snigdha A.R."/>
            <person name="Mortoza M.S."/>
            <person name="Matin S.A."/>
            <person name="Hoque S.M.E."/>
            <person name="Islam M.K."/>
            <person name="Roy D.K."/>
            <person name="Haider R."/>
            <person name="Moosa M.M."/>
            <person name="Elias S.M."/>
            <person name="Hasan A.M."/>
            <person name="Jahan S."/>
            <person name="Shafiuddin M."/>
            <person name="Mahmood N."/>
            <person name="Shommy N.S."/>
        </authorList>
    </citation>
    <scope>NUCLEOTIDE SEQUENCE [LARGE SCALE GENOMIC DNA]</scope>
    <source>
        <strain evidence="3">cv. O-4</strain>
    </source>
</reference>
<feature type="region of interest" description="Disordered" evidence="1">
    <location>
        <begin position="1"/>
        <end position="33"/>
    </location>
</feature>
<protein>
    <submittedName>
        <fullName evidence="2">Uncharacterized protein</fullName>
    </submittedName>
</protein>
<accession>A0A1R3IHQ8</accession>
<evidence type="ECO:0000313" key="2">
    <source>
        <dbReference type="EMBL" id="OMO82127.1"/>
    </source>
</evidence>
<evidence type="ECO:0000256" key="1">
    <source>
        <dbReference type="SAM" id="MobiDB-lite"/>
    </source>
</evidence>